<proteinExistence type="predicted"/>
<protein>
    <submittedName>
        <fullName evidence="2">Uncharacterized protein</fullName>
    </submittedName>
</protein>
<dbReference type="RefSeq" id="WP_040749895.1">
    <property type="nucleotide sequence ID" value="NZ_JACHIT010000002.1"/>
</dbReference>
<evidence type="ECO:0000313" key="3">
    <source>
        <dbReference type="Proteomes" id="UP000540412"/>
    </source>
</evidence>
<dbReference type="SUPFAM" id="SSF159245">
    <property type="entry name" value="AttH-like"/>
    <property type="match status" value="1"/>
</dbReference>
<organism evidence="2 3">
    <name type="scientific">Nocardia transvalensis</name>
    <dbReference type="NCBI Taxonomy" id="37333"/>
    <lineage>
        <taxon>Bacteria</taxon>
        <taxon>Bacillati</taxon>
        <taxon>Actinomycetota</taxon>
        <taxon>Actinomycetes</taxon>
        <taxon>Mycobacteriales</taxon>
        <taxon>Nocardiaceae</taxon>
        <taxon>Nocardia</taxon>
    </lineage>
</organism>
<gene>
    <name evidence="2" type="ORF">BJY24_006332</name>
</gene>
<dbReference type="Proteomes" id="UP000540412">
    <property type="component" value="Unassembled WGS sequence"/>
</dbReference>
<keyword evidence="1" id="KW-0732">Signal</keyword>
<dbReference type="EMBL" id="JACHIT010000002">
    <property type="protein sequence ID" value="MBB5917420.1"/>
    <property type="molecule type" value="Genomic_DNA"/>
</dbReference>
<evidence type="ECO:0000256" key="1">
    <source>
        <dbReference type="SAM" id="SignalP"/>
    </source>
</evidence>
<feature type="signal peptide" evidence="1">
    <location>
        <begin position="1"/>
        <end position="26"/>
    </location>
</feature>
<keyword evidence="3" id="KW-1185">Reference proteome</keyword>
<sequence>MPSKSVTRLVHAALCLPAAVALTLSAATPAQGRDAAAAPTPLRVATPVDMVQPWSPTSFNWLAIQNPDGPEKALLTFFTSNIPSPQIISNITAPDGTYYNAVDWTPAPFVTAADPVSIHNDRLDWRFVPERDAWHLTVDDAMTQAGIAGITADVWFHDTTPGAAMDPVDWDGQQVFWASSIAAAKVDGWIRFPGQAGPTPVDGWVGEQERMAGLFHITFMHKGYEYAQAGNPDGSADMLFAFLEAGGGVRGVLAHTDPHGAVTMCEPSAADLSDWASDRVSDRGISLPDFDYPRRVHASCDGGGAHLERTFTATRSHLHPVWLGPSPIVEAVTTMADGHSDVPGSVATIQHLRTTGSPR</sequence>
<dbReference type="AlphaFoldDB" id="A0A7W9PJT0"/>
<comment type="caution">
    <text evidence="2">The sequence shown here is derived from an EMBL/GenBank/DDBJ whole genome shotgun (WGS) entry which is preliminary data.</text>
</comment>
<feature type="chain" id="PRO_5038907973" evidence="1">
    <location>
        <begin position="27"/>
        <end position="359"/>
    </location>
</feature>
<evidence type="ECO:0000313" key="2">
    <source>
        <dbReference type="EMBL" id="MBB5917420.1"/>
    </source>
</evidence>
<accession>A0A7W9PJT0</accession>
<reference evidence="2 3" key="1">
    <citation type="submission" date="2020-08" db="EMBL/GenBank/DDBJ databases">
        <title>Sequencing the genomes of 1000 actinobacteria strains.</title>
        <authorList>
            <person name="Klenk H.-P."/>
        </authorList>
    </citation>
    <scope>NUCLEOTIDE SEQUENCE [LARGE SCALE GENOMIC DNA]</scope>
    <source>
        <strain evidence="2 3">DSM 43582</strain>
    </source>
</reference>
<name>A0A7W9PJT0_9NOCA</name>